<proteinExistence type="predicted"/>
<name>A0A7E4ZRF1_PANRE</name>
<dbReference type="Proteomes" id="UP000492821">
    <property type="component" value="Unassembled WGS sequence"/>
</dbReference>
<evidence type="ECO:0000313" key="2">
    <source>
        <dbReference type="WBParaSite" id="Pan_g1263.t2"/>
    </source>
</evidence>
<evidence type="ECO:0000313" key="1">
    <source>
        <dbReference type="Proteomes" id="UP000492821"/>
    </source>
</evidence>
<reference evidence="2" key="2">
    <citation type="submission" date="2020-10" db="UniProtKB">
        <authorList>
            <consortium name="WormBaseParasite"/>
        </authorList>
    </citation>
    <scope>IDENTIFICATION</scope>
</reference>
<accession>A0A7E4ZRF1</accession>
<organism evidence="1 2">
    <name type="scientific">Panagrellus redivivus</name>
    <name type="common">Microworm</name>
    <dbReference type="NCBI Taxonomy" id="6233"/>
    <lineage>
        <taxon>Eukaryota</taxon>
        <taxon>Metazoa</taxon>
        <taxon>Ecdysozoa</taxon>
        <taxon>Nematoda</taxon>
        <taxon>Chromadorea</taxon>
        <taxon>Rhabditida</taxon>
        <taxon>Tylenchina</taxon>
        <taxon>Panagrolaimomorpha</taxon>
        <taxon>Panagrolaimoidea</taxon>
        <taxon>Panagrolaimidae</taxon>
        <taxon>Panagrellus</taxon>
    </lineage>
</organism>
<sequence length="201" mass="22945">MWKDIQKAYKVENNADLDDKELGFLFSTSDIPEILASHFPELMLCLSGGRYQVELLPGHHLDAMIDSLKPTEVQSRPGSAWSTDANGDSGFLGSERSNQAYKVENNADFDDKWTTKFTSLEEVIAIYDKVRRDREAHRAEFHSYVYKKSAELDAMKRAEIAAIEAKYDQKKLTFSKFINQRLQTMKPTTTPSSPNNYTSFN</sequence>
<keyword evidence="1" id="KW-1185">Reference proteome</keyword>
<dbReference type="WBParaSite" id="Pan_g1263.t2">
    <property type="protein sequence ID" value="Pan_g1263.t2"/>
    <property type="gene ID" value="Pan_g1263"/>
</dbReference>
<protein>
    <submittedName>
        <fullName evidence="2">Inhibitor_I29 domain-containing protein</fullName>
    </submittedName>
</protein>
<reference evidence="1" key="1">
    <citation type="journal article" date="2013" name="Genetics">
        <title>The draft genome and transcriptome of Panagrellus redivivus are shaped by the harsh demands of a free-living lifestyle.</title>
        <authorList>
            <person name="Srinivasan J."/>
            <person name="Dillman A.R."/>
            <person name="Macchietto M.G."/>
            <person name="Heikkinen L."/>
            <person name="Lakso M."/>
            <person name="Fracchia K.M."/>
            <person name="Antoshechkin I."/>
            <person name="Mortazavi A."/>
            <person name="Wong G."/>
            <person name="Sternberg P.W."/>
        </authorList>
    </citation>
    <scope>NUCLEOTIDE SEQUENCE [LARGE SCALE GENOMIC DNA]</scope>
    <source>
        <strain evidence="1">MT8872</strain>
    </source>
</reference>
<dbReference type="AlphaFoldDB" id="A0A7E4ZRF1"/>